<dbReference type="SMART" id="SM00028">
    <property type="entry name" value="TPR"/>
    <property type="match status" value="5"/>
</dbReference>
<keyword evidence="3" id="KW-1185">Reference proteome</keyword>
<dbReference type="OrthoDB" id="9761935at2"/>
<evidence type="ECO:0000313" key="3">
    <source>
        <dbReference type="Proteomes" id="UP000319213"/>
    </source>
</evidence>
<dbReference type="InterPro" id="IPR024983">
    <property type="entry name" value="CHAT_dom"/>
</dbReference>
<dbReference type="Pfam" id="PF12770">
    <property type="entry name" value="CHAT"/>
    <property type="match status" value="1"/>
</dbReference>
<comment type="caution">
    <text evidence="2">The sequence shown here is derived from an EMBL/GenBank/DDBJ whole genome shotgun (WGS) entry which is preliminary data.</text>
</comment>
<evidence type="ECO:0000313" key="2">
    <source>
        <dbReference type="EMBL" id="TQM74823.1"/>
    </source>
</evidence>
<protein>
    <submittedName>
        <fullName evidence="2">CHAT domain-containing protein</fullName>
    </submittedName>
</protein>
<reference evidence="2 3" key="1">
    <citation type="submission" date="2019-06" db="EMBL/GenBank/DDBJ databases">
        <title>Sequencing the genomes of 1000 actinobacteria strains.</title>
        <authorList>
            <person name="Klenk H.-P."/>
        </authorList>
    </citation>
    <scope>NUCLEOTIDE SEQUENCE [LARGE SCALE GENOMIC DNA]</scope>
    <source>
        <strain evidence="2 3">DSM 43186</strain>
    </source>
</reference>
<organism evidence="2 3">
    <name type="scientific">Thermopolyspora flexuosa</name>
    <dbReference type="NCBI Taxonomy" id="103836"/>
    <lineage>
        <taxon>Bacteria</taxon>
        <taxon>Bacillati</taxon>
        <taxon>Actinomycetota</taxon>
        <taxon>Actinomycetes</taxon>
        <taxon>Streptosporangiales</taxon>
        <taxon>Streptosporangiaceae</taxon>
        <taxon>Thermopolyspora</taxon>
    </lineage>
</organism>
<dbReference type="InterPro" id="IPR019734">
    <property type="entry name" value="TPR_rpt"/>
</dbReference>
<dbReference type="SUPFAM" id="SSF48452">
    <property type="entry name" value="TPR-like"/>
    <property type="match status" value="2"/>
</dbReference>
<evidence type="ECO:0000259" key="1">
    <source>
        <dbReference type="Pfam" id="PF12770"/>
    </source>
</evidence>
<gene>
    <name evidence="2" type="ORF">FHX40_1507</name>
</gene>
<dbReference type="EMBL" id="VFPQ01000001">
    <property type="protein sequence ID" value="TQM74823.1"/>
    <property type="molecule type" value="Genomic_DNA"/>
</dbReference>
<name>A0A543IW58_9ACTN</name>
<feature type="domain" description="CHAT" evidence="1">
    <location>
        <begin position="607"/>
        <end position="865"/>
    </location>
</feature>
<dbReference type="InterPro" id="IPR011990">
    <property type="entry name" value="TPR-like_helical_dom_sf"/>
</dbReference>
<sequence length="867" mass="92043">MVFARPKEAVAAAGAWLATSPPPYRASIAHQVLGIYHRDFGDSAEAFRHLKLALRYARRSRSVDREADVLATLGVAHVKAGRTRLGLRLLDEAAAKASGKTAAHVLFRRGGALRILGRHGEALADLRAAVPILRAAGDTIWTARALTLRALIGLALGAMRQADADFRAAEELWATTDQEHDIAVAVQNRGLAAYRFGDLPAALGHLDEAARRFAALGTPMPDLSLYRCGVLLAAGLARDALAEADEAIARLEGRVGQATHRAELLLIAARAALAADDPGTAIVRAGQAARLFARQKRDWWRAHARLVLLQARFAAGMVSGRLVADAAAVAERLAAMRSPESVRAHLLAGRTALALGRRARAERHLAEAARGRLRGPAMARAEGWLAEALRAHAAGDARRVLHACRRGLDLLDEHRLTLGAAEPRALAAAQGAELAALAQRVCLETGRPSRDLLAWSERWRATALAVPPVSPPEDQELRSELTAFREITGRLEEARSSGAPVAALAREQRRLERAIRARTLRVPGAKGVGTRRFDVGELLGALGPHTLVEIVSVAGRLHVLVCAAGRVQRFAAGTLADAVTEVEHARSLLHRFAFGGRADHRMAVLEATAARLEEILLGPAARLLGDGPIVIVPPGRLHGVPWTLLPALRDAAVSVCPSATSWLAARAAAPPPHRDVVLVAGPGLRTEAAELPGLADLYAVRGPTATDPGIRARVLRDDGARAGRVLEAIDGAWLAHIAAHGEFRADSPLFSSLRMADGPLTVHDFERLRRAPYRIVLPSCDSGRLAPVGADELLGLAAALFPLGTAGLAACLVPVNDEAVVPLMLALHERLLAGVTLAEAMRDARHAVAGDPLHRATGWAFTVMGAV</sequence>
<dbReference type="Gene3D" id="1.25.40.10">
    <property type="entry name" value="Tetratricopeptide repeat domain"/>
    <property type="match status" value="2"/>
</dbReference>
<dbReference type="AlphaFoldDB" id="A0A543IW58"/>
<dbReference type="Proteomes" id="UP000319213">
    <property type="component" value="Unassembled WGS sequence"/>
</dbReference>
<proteinExistence type="predicted"/>
<accession>A0A543IW58</accession>